<reference evidence="3" key="1">
    <citation type="submission" date="2017-12" db="EMBL/GenBank/DDBJ databases">
        <authorList>
            <consortium name="DOE Joint Genome Institute"/>
            <person name="Mondo S.J."/>
            <person name="Kjaerbolling I."/>
            <person name="Vesth T.C."/>
            <person name="Frisvad J.C."/>
            <person name="Nybo J.L."/>
            <person name="Theobald S."/>
            <person name="Kuo A."/>
            <person name="Bowyer P."/>
            <person name="Matsuda Y."/>
            <person name="Lyhne E.K."/>
            <person name="Kogle M.E."/>
            <person name="Clum A."/>
            <person name="Lipzen A."/>
            <person name="Salamov A."/>
            <person name="Ngan C.Y."/>
            <person name="Daum C."/>
            <person name="Chiniquy J."/>
            <person name="Barry K."/>
            <person name="LaButti K."/>
            <person name="Haridas S."/>
            <person name="Simmons B.A."/>
            <person name="Magnuson J.K."/>
            <person name="Mortensen U.H."/>
            <person name="Larsen T.O."/>
            <person name="Grigoriev I.V."/>
            <person name="Baker S.E."/>
            <person name="Andersen M.R."/>
            <person name="Nordberg H.P."/>
            <person name="Cantor M.N."/>
            <person name="Hua S.X."/>
        </authorList>
    </citation>
    <scope>NUCLEOTIDE SEQUENCE [LARGE SCALE GENOMIC DNA]</scope>
    <source>
        <strain evidence="3">IBT 19404</strain>
    </source>
</reference>
<keyword evidence="1" id="KW-0812">Transmembrane</keyword>
<sequence>MSSILADHILGIMTICVLLFSLFVKGWAERWPVIKWLWPRAWDERRASRRNSIEGGSVALSPLRPDSLQLLAELKQTLILEERLQCDLQKAYDELLIREKQIEDREENLRK</sequence>
<keyword evidence="3" id="KW-1185">Reference proteome</keyword>
<name>A0A2J5HUK5_9EURO</name>
<organism evidence="2 3">
    <name type="scientific">Aspergillus taichungensis</name>
    <dbReference type="NCBI Taxonomy" id="482145"/>
    <lineage>
        <taxon>Eukaryota</taxon>
        <taxon>Fungi</taxon>
        <taxon>Dikarya</taxon>
        <taxon>Ascomycota</taxon>
        <taxon>Pezizomycotina</taxon>
        <taxon>Eurotiomycetes</taxon>
        <taxon>Eurotiomycetidae</taxon>
        <taxon>Eurotiales</taxon>
        <taxon>Aspergillaceae</taxon>
        <taxon>Aspergillus</taxon>
        <taxon>Aspergillus subgen. Circumdati</taxon>
    </lineage>
</organism>
<protein>
    <submittedName>
        <fullName evidence="2">Uncharacterized protein</fullName>
    </submittedName>
</protein>
<dbReference type="EMBL" id="KZ559541">
    <property type="protein sequence ID" value="PLN81037.1"/>
    <property type="molecule type" value="Genomic_DNA"/>
</dbReference>
<feature type="transmembrane region" description="Helical" evidence="1">
    <location>
        <begin position="6"/>
        <end position="28"/>
    </location>
</feature>
<evidence type="ECO:0000313" key="3">
    <source>
        <dbReference type="Proteomes" id="UP000235023"/>
    </source>
</evidence>
<dbReference type="OrthoDB" id="4463882at2759"/>
<dbReference type="AlphaFoldDB" id="A0A2J5HUK5"/>
<keyword evidence="1" id="KW-1133">Transmembrane helix</keyword>
<accession>A0A2J5HUK5</accession>
<keyword evidence="1" id="KW-0472">Membrane</keyword>
<gene>
    <name evidence="2" type="ORF">BDW42DRAFT_194063</name>
</gene>
<proteinExistence type="predicted"/>
<dbReference type="Proteomes" id="UP000235023">
    <property type="component" value="Unassembled WGS sequence"/>
</dbReference>
<evidence type="ECO:0000313" key="2">
    <source>
        <dbReference type="EMBL" id="PLN81037.1"/>
    </source>
</evidence>
<evidence type="ECO:0000256" key="1">
    <source>
        <dbReference type="SAM" id="Phobius"/>
    </source>
</evidence>